<accession>A0ABD1E0F0</accession>
<evidence type="ECO:0000256" key="8">
    <source>
        <dbReference type="ARBA" id="ARBA00042306"/>
    </source>
</evidence>
<dbReference type="Gene3D" id="2.20.28.10">
    <property type="match status" value="1"/>
</dbReference>
<dbReference type="CDD" id="cd22247">
    <property type="entry name" value="MCM8_WHD"/>
    <property type="match status" value="1"/>
</dbReference>
<dbReference type="AlphaFoldDB" id="A0ABD1E0F0"/>
<dbReference type="InterPro" id="IPR041562">
    <property type="entry name" value="MCM_lid"/>
</dbReference>
<evidence type="ECO:0000256" key="6">
    <source>
        <dbReference type="ARBA" id="ARBA00023242"/>
    </source>
</evidence>
<dbReference type="GO" id="GO:0006310">
    <property type="term" value="P:DNA recombination"/>
    <property type="evidence" value="ECO:0007669"/>
    <property type="project" value="UniProtKB-ARBA"/>
</dbReference>
<evidence type="ECO:0000256" key="1">
    <source>
        <dbReference type="ARBA" id="ARBA00004123"/>
    </source>
</evidence>
<name>A0ABD1E0F0_HYPHA</name>
<feature type="domain" description="MCM C-terminal AAA(+) ATPase" evidence="10">
    <location>
        <begin position="303"/>
        <end position="503"/>
    </location>
</feature>
<dbReference type="InterPro" id="IPR012340">
    <property type="entry name" value="NA-bd_OB-fold"/>
</dbReference>
<evidence type="ECO:0000259" key="10">
    <source>
        <dbReference type="PROSITE" id="PS50051"/>
    </source>
</evidence>
<dbReference type="GO" id="GO:0005524">
    <property type="term" value="F:ATP binding"/>
    <property type="evidence" value="ECO:0007669"/>
    <property type="project" value="UniProtKB-KW"/>
</dbReference>
<dbReference type="InterPro" id="IPR056875">
    <property type="entry name" value="MCM8/REC_WHD"/>
</dbReference>
<evidence type="ECO:0000256" key="9">
    <source>
        <dbReference type="RuleBase" id="RU004070"/>
    </source>
</evidence>
<dbReference type="InterPro" id="IPR058767">
    <property type="entry name" value="MCM8_N"/>
</dbReference>
<dbReference type="SMART" id="SM00382">
    <property type="entry name" value="AAA"/>
    <property type="match status" value="1"/>
</dbReference>
<dbReference type="InterPro" id="IPR027417">
    <property type="entry name" value="P-loop_NTPase"/>
</dbReference>
<protein>
    <recommendedName>
        <fullName evidence="7">DNA helicase MCM8</fullName>
    </recommendedName>
    <alternativeName>
        <fullName evidence="8">Minichromosome maintenance 8</fullName>
    </alternativeName>
</protein>
<dbReference type="InterPro" id="IPR033762">
    <property type="entry name" value="MCM_OB"/>
</dbReference>
<evidence type="ECO:0000256" key="2">
    <source>
        <dbReference type="ARBA" id="ARBA00008010"/>
    </source>
</evidence>
<dbReference type="SUPFAM" id="SSF50249">
    <property type="entry name" value="Nucleic acid-binding proteins"/>
    <property type="match status" value="1"/>
</dbReference>
<dbReference type="Pfam" id="PF17855">
    <property type="entry name" value="MCM_lid"/>
    <property type="match status" value="1"/>
</dbReference>
<keyword evidence="4 9" id="KW-0067">ATP-binding</keyword>
<dbReference type="GO" id="GO:0003677">
    <property type="term" value="F:DNA binding"/>
    <property type="evidence" value="ECO:0007669"/>
    <property type="project" value="UniProtKB-KW"/>
</dbReference>
<dbReference type="Proteomes" id="UP001566132">
    <property type="component" value="Unassembled WGS sequence"/>
</dbReference>
<reference evidence="11 12" key="1">
    <citation type="submission" date="2024-05" db="EMBL/GenBank/DDBJ databases">
        <title>Genetic variation in Jamaican populations of the coffee berry borer (Hypothenemus hampei).</title>
        <authorList>
            <person name="Errbii M."/>
            <person name="Myrie A."/>
        </authorList>
    </citation>
    <scope>NUCLEOTIDE SEQUENCE [LARGE SCALE GENOMIC DNA]</scope>
    <source>
        <strain evidence="11">JA-Hopewell-2020-01-JO</strain>
        <tissue evidence="11">Whole body</tissue>
    </source>
</reference>
<evidence type="ECO:0000256" key="5">
    <source>
        <dbReference type="ARBA" id="ARBA00023125"/>
    </source>
</evidence>
<dbReference type="InterPro" id="IPR003593">
    <property type="entry name" value="AAA+_ATPase"/>
</dbReference>
<evidence type="ECO:0000256" key="3">
    <source>
        <dbReference type="ARBA" id="ARBA00022741"/>
    </source>
</evidence>
<comment type="similarity">
    <text evidence="2 9">Belongs to the MCM family.</text>
</comment>
<keyword evidence="12" id="KW-1185">Reference proteome</keyword>
<dbReference type="Gene3D" id="2.40.50.140">
    <property type="entry name" value="Nucleic acid-binding proteins"/>
    <property type="match status" value="1"/>
</dbReference>
<dbReference type="Gene3D" id="3.40.50.300">
    <property type="entry name" value="P-loop containing nucleotide triphosphate hydrolases"/>
    <property type="match status" value="1"/>
</dbReference>
<keyword evidence="3 9" id="KW-0547">Nucleotide-binding</keyword>
<dbReference type="Pfam" id="PF26065">
    <property type="entry name" value="MCM8_N"/>
    <property type="match status" value="1"/>
</dbReference>
<keyword evidence="6" id="KW-0539">Nucleus</keyword>
<evidence type="ECO:0000313" key="12">
    <source>
        <dbReference type="Proteomes" id="UP001566132"/>
    </source>
</evidence>
<dbReference type="SMART" id="SM00350">
    <property type="entry name" value="MCM"/>
    <property type="match status" value="1"/>
</dbReference>
<evidence type="ECO:0000256" key="7">
    <source>
        <dbReference type="ARBA" id="ARBA00041084"/>
    </source>
</evidence>
<dbReference type="PANTHER" id="PTHR11630">
    <property type="entry name" value="DNA REPLICATION LICENSING FACTOR MCM FAMILY MEMBER"/>
    <property type="match status" value="1"/>
</dbReference>
<gene>
    <name evidence="11" type="ORF">ABEB36_015424</name>
</gene>
<dbReference type="PANTHER" id="PTHR11630:SF47">
    <property type="entry name" value="DNA HELICASE MCM8"/>
    <property type="match status" value="1"/>
</dbReference>
<comment type="subcellular location">
    <subcellularLocation>
        <location evidence="1">Nucleus</location>
    </subcellularLocation>
</comment>
<evidence type="ECO:0000313" key="11">
    <source>
        <dbReference type="EMBL" id="KAL1488055.1"/>
    </source>
</evidence>
<dbReference type="Pfam" id="PF25051">
    <property type="entry name" value="WHD_MCM8"/>
    <property type="match status" value="1"/>
</dbReference>
<dbReference type="EMBL" id="JBDJPC010000016">
    <property type="protein sequence ID" value="KAL1488055.1"/>
    <property type="molecule type" value="Genomic_DNA"/>
</dbReference>
<keyword evidence="5 9" id="KW-0238">DNA-binding</keyword>
<dbReference type="SUPFAM" id="SSF52540">
    <property type="entry name" value="P-loop containing nucleoside triphosphate hydrolases"/>
    <property type="match status" value="1"/>
</dbReference>
<evidence type="ECO:0000256" key="4">
    <source>
        <dbReference type="ARBA" id="ARBA00022840"/>
    </source>
</evidence>
<dbReference type="InterPro" id="IPR031327">
    <property type="entry name" value="MCM"/>
</dbReference>
<comment type="caution">
    <text evidence="11">The sequence shown here is derived from an EMBL/GenBank/DDBJ whole genome shotgun (WGS) entry which is preliminary data.</text>
</comment>
<dbReference type="Pfam" id="PF17207">
    <property type="entry name" value="MCM_OB"/>
    <property type="match status" value="1"/>
</dbReference>
<dbReference type="PRINTS" id="PR01657">
    <property type="entry name" value="MCMFAMILY"/>
</dbReference>
<organism evidence="11 12">
    <name type="scientific">Hypothenemus hampei</name>
    <name type="common">Coffee berry borer</name>
    <dbReference type="NCBI Taxonomy" id="57062"/>
    <lineage>
        <taxon>Eukaryota</taxon>
        <taxon>Metazoa</taxon>
        <taxon>Ecdysozoa</taxon>
        <taxon>Arthropoda</taxon>
        <taxon>Hexapoda</taxon>
        <taxon>Insecta</taxon>
        <taxon>Pterygota</taxon>
        <taxon>Neoptera</taxon>
        <taxon>Endopterygota</taxon>
        <taxon>Coleoptera</taxon>
        <taxon>Polyphaga</taxon>
        <taxon>Cucujiformia</taxon>
        <taxon>Curculionidae</taxon>
        <taxon>Scolytinae</taxon>
        <taxon>Hypothenemus</taxon>
    </lineage>
</organism>
<dbReference type="PROSITE" id="PS50051">
    <property type="entry name" value="MCM_2"/>
    <property type="match status" value="1"/>
</dbReference>
<dbReference type="FunFam" id="3.40.50.300:FF:002469">
    <property type="entry name" value="Cell division control protein 21"/>
    <property type="match status" value="1"/>
</dbReference>
<dbReference type="InterPro" id="IPR001208">
    <property type="entry name" value="MCM_dom"/>
</dbReference>
<dbReference type="Pfam" id="PF00493">
    <property type="entry name" value="MCM"/>
    <property type="match status" value="1"/>
</dbReference>
<dbReference type="GO" id="GO:0005634">
    <property type="term" value="C:nucleus"/>
    <property type="evidence" value="ECO:0007669"/>
    <property type="project" value="UniProtKB-SubCell"/>
</dbReference>
<proteinExistence type="inferred from homology"/>
<sequence>MSKKKSIPYCDLYFPTKVSRNIENIKETVQNLKGLLIKNEKQFNINDIEKFRVFTLDYKILTNNEVEAYLNFKQDFSTNPELILNCLNLAMHQIITEQQPNKEIPPIQVRLLNYSPVLQLKDLNAGHLGKFVSIRGTVIKASSVEIVCNHMAFKCLLCENIEVLNQPNGVYTPLEKCGSCKKKGQNLEALYNSPLTQTGEWQSIVLQENNCDMAKVPETMECRLQQDLVKSCLPGDDITISGIIKVQDPNDNKGKNKQHTLYNTYMQVFGIYNNKNEESGSQNIIFTPEDYSLIRKIHSQPNLYDYLLNSLCPTIYGNTMVKSGLLLSLFGGSKKDLTRSESHILIVGDPGLGKSQMLKSCANVSPRGVYVCGTGSTNSGLTITMTRESGGEYSMEAGALMMADQGCCCIDEFDKMLSSQHACLLEVMEQQSISLAKAGTVCCLPVRPTILVAANPVGGHYDKSKTVAENIKIGSPMLSRFDLVFILLDQPDEELDKHLSNHILAGHSSNLLSKTSFKNSLLSHKTFRKYIAYAQKYVHPSLTSQAKTLLKEFYIELRQEYNNGSRTPVTTRQLQSLIRLTQARAKAELREEATEEDALHVIDIMKHCLKDIFTDGEGCLDTTRSSMGSGMSYKTKVMRIVEILQKRSLSTSQSQFTLQEIKEVAETAGIPKTKFNHALESLNVQGFLLNKGGNVYQLNSAYL</sequence>